<dbReference type="Proteomes" id="UP000245383">
    <property type="component" value="Unassembled WGS sequence"/>
</dbReference>
<accession>A0A2T9Y937</accession>
<dbReference type="InterPro" id="IPR035968">
    <property type="entry name" value="ATP_synth_F1_ATPase_gsu"/>
</dbReference>
<dbReference type="PIRSF" id="PIRSF039089">
    <property type="entry name" value="ATP_synthase_gamma"/>
    <property type="match status" value="1"/>
</dbReference>
<keyword evidence="10 11" id="KW-0066">ATP synthesis</keyword>
<evidence type="ECO:0000256" key="8">
    <source>
        <dbReference type="ARBA" id="ARBA00023136"/>
    </source>
</evidence>
<name>A0A2T9Y937_9FUNG</name>
<keyword evidence="8" id="KW-0472">Membrane</keyword>
<keyword evidence="7" id="KW-0496">Mitochondrion</keyword>
<sequence>MLLNLSQQTCRSVLSARASLQNQSLGQSVRNMATLKEIQIRLKSITNISKITASMKMIASTKTARAQRSMEAARQNGIISADCAKFTEVKDQDEAKKILIVSSSDKGLCGGIHSSVSRFTRNLLREHPESKIVIIGDKSKAQLSRIASNNIYLNFNQIGQLIPSYEESCGIASSILEDPDLNFDVADIIFNKFVSPISYESNVLKSFSAEYISNAPNFAVYEIPDGALENYNEFMFANNVHWAIVEGHAAEMAAKRAAMENATSNAGDLIQRLTLQYNRGRQAVITNQLIEVITGASAL</sequence>
<comment type="subunit">
    <text evidence="11">F-type ATPases have 2 components, CF(1) - the catalytic core - and CF(0) - the membrane proton channel. CF(1) and CF(0) have multiple subunits.</text>
</comment>
<evidence type="ECO:0000256" key="4">
    <source>
        <dbReference type="ARBA" id="ARBA00022781"/>
    </source>
</evidence>
<evidence type="ECO:0000256" key="3">
    <source>
        <dbReference type="ARBA" id="ARBA00022448"/>
    </source>
</evidence>
<dbReference type="EMBL" id="MBFR01000354">
    <property type="protein sequence ID" value="PVU88853.1"/>
    <property type="molecule type" value="Genomic_DNA"/>
</dbReference>
<dbReference type="SUPFAM" id="SSF52943">
    <property type="entry name" value="ATP synthase (F1-ATPase), gamma subunit"/>
    <property type="match status" value="1"/>
</dbReference>
<evidence type="ECO:0000256" key="2">
    <source>
        <dbReference type="ARBA" id="ARBA00007681"/>
    </source>
</evidence>
<comment type="caution">
    <text evidence="12">The sequence shown here is derived from an EMBL/GenBank/DDBJ whole genome shotgun (WGS) entry which is preliminary data.</text>
</comment>
<protein>
    <recommendedName>
        <fullName evidence="11">ATP synthase subunit gamma</fullName>
    </recommendedName>
</protein>
<comment type="similarity">
    <text evidence="2 11">Belongs to the ATPase gamma chain family.</text>
</comment>
<reference evidence="12 13" key="1">
    <citation type="journal article" date="2018" name="MBio">
        <title>Comparative Genomics Reveals the Core Gene Toolbox for the Fungus-Insect Symbiosis.</title>
        <authorList>
            <person name="Wang Y."/>
            <person name="Stata M."/>
            <person name="Wang W."/>
            <person name="Stajich J.E."/>
            <person name="White M.M."/>
            <person name="Moncalvo J.M."/>
        </authorList>
    </citation>
    <scope>NUCLEOTIDE SEQUENCE [LARGE SCALE GENOMIC DNA]</scope>
    <source>
        <strain evidence="12 13">SWE-8-4</strain>
    </source>
</reference>
<dbReference type="Pfam" id="PF00231">
    <property type="entry name" value="ATP-synt"/>
    <property type="match status" value="1"/>
</dbReference>
<evidence type="ECO:0000256" key="11">
    <source>
        <dbReference type="RuleBase" id="RU004001"/>
    </source>
</evidence>
<keyword evidence="6 11" id="KW-0406">Ion transport</keyword>
<proteinExistence type="inferred from homology"/>
<dbReference type="STRING" id="133385.A0A2T9Y937"/>
<dbReference type="PANTHER" id="PTHR11693:SF22">
    <property type="entry name" value="ATP SYNTHASE SUBUNIT GAMMA, MITOCHONDRIAL"/>
    <property type="match status" value="1"/>
</dbReference>
<dbReference type="CDD" id="cd12151">
    <property type="entry name" value="F1-ATPase_gamma"/>
    <property type="match status" value="1"/>
</dbReference>
<dbReference type="Gene3D" id="1.10.287.80">
    <property type="entry name" value="ATP synthase, gamma subunit, helix hairpin domain"/>
    <property type="match status" value="1"/>
</dbReference>
<dbReference type="GO" id="GO:0046933">
    <property type="term" value="F:proton-transporting ATP synthase activity, rotational mechanism"/>
    <property type="evidence" value="ECO:0007669"/>
    <property type="project" value="InterPro"/>
</dbReference>
<organism evidence="12 13">
    <name type="scientific">Smittium simulii</name>
    <dbReference type="NCBI Taxonomy" id="133385"/>
    <lineage>
        <taxon>Eukaryota</taxon>
        <taxon>Fungi</taxon>
        <taxon>Fungi incertae sedis</taxon>
        <taxon>Zoopagomycota</taxon>
        <taxon>Kickxellomycotina</taxon>
        <taxon>Harpellomycetes</taxon>
        <taxon>Harpellales</taxon>
        <taxon>Legeriomycetaceae</taxon>
        <taxon>Smittium</taxon>
    </lineage>
</organism>
<dbReference type="OrthoDB" id="239812at2759"/>
<evidence type="ECO:0000313" key="13">
    <source>
        <dbReference type="Proteomes" id="UP000245383"/>
    </source>
</evidence>
<evidence type="ECO:0000256" key="7">
    <source>
        <dbReference type="ARBA" id="ARBA00023128"/>
    </source>
</evidence>
<evidence type="ECO:0000256" key="1">
    <source>
        <dbReference type="ARBA" id="ARBA00004637"/>
    </source>
</evidence>
<keyword evidence="9 11" id="KW-0139">CF(1)</keyword>
<dbReference type="GO" id="GO:0005743">
    <property type="term" value="C:mitochondrial inner membrane"/>
    <property type="evidence" value="ECO:0007669"/>
    <property type="project" value="UniProtKB-SubCell"/>
</dbReference>
<dbReference type="FunFam" id="3.40.1380.10:FF:000003">
    <property type="entry name" value="ATP synthase subunit gamma"/>
    <property type="match status" value="1"/>
</dbReference>
<dbReference type="PRINTS" id="PR00126">
    <property type="entry name" value="ATPASEGAMMA"/>
</dbReference>
<keyword evidence="13" id="KW-1185">Reference proteome</keyword>
<evidence type="ECO:0000256" key="10">
    <source>
        <dbReference type="ARBA" id="ARBA00023310"/>
    </source>
</evidence>
<keyword evidence="4 11" id="KW-0375">Hydrogen ion transport</keyword>
<dbReference type="PANTHER" id="PTHR11693">
    <property type="entry name" value="ATP SYNTHASE GAMMA CHAIN"/>
    <property type="match status" value="1"/>
</dbReference>
<gene>
    <name evidence="12" type="ORF">BB561_005674</name>
</gene>
<dbReference type="NCBIfam" id="TIGR01146">
    <property type="entry name" value="ATPsyn_F1gamma"/>
    <property type="match status" value="1"/>
</dbReference>
<dbReference type="GO" id="GO:0045259">
    <property type="term" value="C:proton-transporting ATP synthase complex"/>
    <property type="evidence" value="ECO:0007669"/>
    <property type="project" value="UniProtKB-KW"/>
</dbReference>
<comment type="subcellular location">
    <subcellularLocation>
        <location evidence="1">Mitochondrion inner membrane</location>
        <topology evidence="1">Peripheral membrane protein</topology>
    </subcellularLocation>
</comment>
<keyword evidence="5" id="KW-0999">Mitochondrion inner membrane</keyword>
<keyword evidence="3 11" id="KW-0813">Transport</keyword>
<dbReference type="Gene3D" id="3.40.1380.10">
    <property type="match status" value="1"/>
</dbReference>
<evidence type="ECO:0000256" key="5">
    <source>
        <dbReference type="ARBA" id="ARBA00022792"/>
    </source>
</evidence>
<dbReference type="InterPro" id="IPR000131">
    <property type="entry name" value="ATP_synth_F1_gsu"/>
</dbReference>
<evidence type="ECO:0000256" key="6">
    <source>
        <dbReference type="ARBA" id="ARBA00023065"/>
    </source>
</evidence>
<evidence type="ECO:0000313" key="12">
    <source>
        <dbReference type="EMBL" id="PVU88853.1"/>
    </source>
</evidence>
<evidence type="ECO:0000256" key="9">
    <source>
        <dbReference type="ARBA" id="ARBA00023196"/>
    </source>
</evidence>
<dbReference type="AlphaFoldDB" id="A0A2T9Y937"/>